<comment type="caution">
    <text evidence="2">The sequence shown here is derived from an EMBL/GenBank/DDBJ whole genome shotgun (WGS) entry which is preliminary data.</text>
</comment>
<proteinExistence type="predicted"/>
<dbReference type="AlphaFoldDB" id="A0A9P5D3H8"/>
<dbReference type="GeneID" id="55967874"/>
<reference evidence="2" key="1">
    <citation type="submission" date="2020-03" db="EMBL/GenBank/DDBJ databases">
        <title>Site-based positive gene gene selection in Geosmithia morbida across the United States reveals a broad range of putative effectors and factors for local host and environmental adapation.</title>
        <authorList>
            <person name="Onufrak A."/>
            <person name="Murdoch R.W."/>
            <person name="Gazis R."/>
            <person name="Huff M."/>
            <person name="Staton M."/>
            <person name="Klingeman W."/>
            <person name="Hadziabdic D."/>
        </authorList>
    </citation>
    <scope>NUCLEOTIDE SEQUENCE</scope>
    <source>
        <strain evidence="2">1262</strain>
    </source>
</reference>
<evidence type="ECO:0000256" key="1">
    <source>
        <dbReference type="SAM" id="MobiDB-lite"/>
    </source>
</evidence>
<evidence type="ECO:0000313" key="2">
    <source>
        <dbReference type="EMBL" id="KAF4121805.1"/>
    </source>
</evidence>
<accession>A0A9P5D3H8</accession>
<dbReference type="EMBL" id="JAANYQ010000011">
    <property type="protein sequence ID" value="KAF4121805.1"/>
    <property type="molecule type" value="Genomic_DNA"/>
</dbReference>
<keyword evidence="3" id="KW-1185">Reference proteome</keyword>
<feature type="region of interest" description="Disordered" evidence="1">
    <location>
        <begin position="1"/>
        <end position="66"/>
    </location>
</feature>
<dbReference type="RefSeq" id="XP_035320457.1">
    <property type="nucleotide sequence ID" value="XM_035463626.1"/>
</dbReference>
<organism evidence="2 3">
    <name type="scientific">Geosmithia morbida</name>
    <dbReference type="NCBI Taxonomy" id="1094350"/>
    <lineage>
        <taxon>Eukaryota</taxon>
        <taxon>Fungi</taxon>
        <taxon>Dikarya</taxon>
        <taxon>Ascomycota</taxon>
        <taxon>Pezizomycotina</taxon>
        <taxon>Sordariomycetes</taxon>
        <taxon>Hypocreomycetidae</taxon>
        <taxon>Hypocreales</taxon>
        <taxon>Bionectriaceae</taxon>
        <taxon>Geosmithia</taxon>
    </lineage>
</organism>
<feature type="compositionally biased region" description="Basic and acidic residues" evidence="1">
    <location>
        <begin position="1"/>
        <end position="19"/>
    </location>
</feature>
<evidence type="ECO:0000313" key="3">
    <source>
        <dbReference type="Proteomes" id="UP000749293"/>
    </source>
</evidence>
<evidence type="ECO:0008006" key="4">
    <source>
        <dbReference type="Google" id="ProtNLM"/>
    </source>
</evidence>
<sequence>MVDDRLGLESAADNRREPGSRTPVQGLGTDPQEAGDDHGTPPRPTKRCRTMAGGDEDCNASSEAPGKRSWLEGAIPVEIFGIITSYLTRADVRNLRLVCQEFDRQVSVKYFRSVVVPFRSELYGKQHPQNGIARPSNSLFYDGMRIFQTFGPHILRFALSLEIDYSSLAYPPVKLTQEIVPSFWGIYRWPHGSYSRYLDLEGIEETADETLGMKEALRCLTTVTNLGLYCDAGLGCIGSHQDYVRAAASRAGRTQHPTFASFAPAENEPGSRDRRDTVTVSNANLLRRASRDDTNGIAQHNYTILKRMACGAGYRDAQADEAIRLLLNTEGIDIEALYLSTDPFPSSNPGDYDTGYRRGQSQGEDPRAVLDLEAFHEHGFLPADPPAAPNIPQHQHQQLDQQLQAQLPMNLRFNTLFSAPSSPRATATPLTQAQKELLLELGWAHRAMIQSYVISMIDNSRAGLLDNLTTLTIAKIPSCHLNILYNDHLWQNIPSLSNVSLAVIADWRKISKRHDSTIEDAPVFPVEAVPGVYKLLNEYISRQPGIKSLHFEWICGGEFGLGAYQRNQHVLPAPFFADPQDMVSATGVLESLERLLRLPHIQHLSLNNCWISPQVFLQMMRQMGLSSLEKLALESVSLTGPPSLTPQVWYANPRNLPGLLLNNPPLPAPMEHVPLGYPAEGTMPYEQGDQVHGGGGPVESVEQTQSPFPYWFLWSALLEHFSPRRRDHLRSRFRGNATTATSAAETHDQWWERSRIMSFSRRFVPCASQLGRDELHYRIKNISVKSCGYIGVDARHVLTRSLLPRNIYHLPEESRSGVYRAINDMVLRPQDKLLGCIIPYIQPSEVISLTELGMIFGWTGVYSRAMVDEAVDDDILRPGSGRFTGVLETTGT</sequence>
<feature type="region of interest" description="Disordered" evidence="1">
    <location>
        <begin position="343"/>
        <end position="363"/>
    </location>
</feature>
<name>A0A9P5D3H8_9HYPO</name>
<dbReference type="Proteomes" id="UP000749293">
    <property type="component" value="Unassembled WGS sequence"/>
</dbReference>
<dbReference type="OrthoDB" id="4194555at2759"/>
<gene>
    <name evidence="2" type="ORF">GMORB2_1644</name>
</gene>
<protein>
    <recommendedName>
        <fullName evidence="4">F-box domain-containing protein</fullName>
    </recommendedName>
</protein>
<feature type="region of interest" description="Disordered" evidence="1">
    <location>
        <begin position="257"/>
        <end position="278"/>
    </location>
</feature>